<keyword evidence="11" id="KW-1185">Reference proteome</keyword>
<dbReference type="EMBL" id="JAJAGQ010000008">
    <property type="protein sequence ID" value="KAJ8555454.1"/>
    <property type="molecule type" value="Genomic_DNA"/>
</dbReference>
<keyword evidence="3" id="KW-0812">Transmembrane</keyword>
<keyword evidence="5" id="KW-1133">Transmembrane helix</keyword>
<keyword evidence="6" id="KW-0333">Golgi apparatus</keyword>
<dbReference type="GO" id="GO:0016020">
    <property type="term" value="C:membrane"/>
    <property type="evidence" value="ECO:0007669"/>
    <property type="project" value="InterPro"/>
</dbReference>
<dbReference type="Gene3D" id="1.20.58.90">
    <property type="match status" value="1"/>
</dbReference>
<protein>
    <recommendedName>
        <fullName evidence="9">Syntaxin 6/10/61 N-terminal domain-containing protein</fullName>
    </recommendedName>
</protein>
<evidence type="ECO:0000256" key="7">
    <source>
        <dbReference type="ARBA" id="ARBA00023136"/>
    </source>
</evidence>
<evidence type="ECO:0000256" key="3">
    <source>
        <dbReference type="ARBA" id="ARBA00022692"/>
    </source>
</evidence>
<dbReference type="InterPro" id="IPR010989">
    <property type="entry name" value="SNARE"/>
</dbReference>
<name>A0A9Q1RE08_9SOLA</name>
<comment type="similarity">
    <text evidence="1">Belongs to the syntaxin family.</text>
</comment>
<sequence>MVMPVAEKGSKRSYATTYLKIWPKTRIRMKIDKLLSTFHRWEQTPAASGEQVHFTKELLAACESIEWQVDELDKTIDVAARGPSWYGIDRIELDKRRRWTSNARAQV</sequence>
<comment type="caution">
    <text evidence="10">The sequence shown here is derived from an EMBL/GenBank/DDBJ whole genome shotgun (WGS) entry which is preliminary data.</text>
</comment>
<organism evidence="10 11">
    <name type="scientific">Anisodus acutangulus</name>
    <dbReference type="NCBI Taxonomy" id="402998"/>
    <lineage>
        <taxon>Eukaryota</taxon>
        <taxon>Viridiplantae</taxon>
        <taxon>Streptophyta</taxon>
        <taxon>Embryophyta</taxon>
        <taxon>Tracheophyta</taxon>
        <taxon>Spermatophyta</taxon>
        <taxon>Magnoliopsida</taxon>
        <taxon>eudicotyledons</taxon>
        <taxon>Gunneridae</taxon>
        <taxon>Pentapetalae</taxon>
        <taxon>asterids</taxon>
        <taxon>lamiids</taxon>
        <taxon>Solanales</taxon>
        <taxon>Solanaceae</taxon>
        <taxon>Solanoideae</taxon>
        <taxon>Hyoscyameae</taxon>
        <taxon>Anisodus</taxon>
    </lineage>
</organism>
<gene>
    <name evidence="10" type="ORF">K7X08_012950</name>
</gene>
<dbReference type="InterPro" id="IPR015260">
    <property type="entry name" value="Syntaxin-6/10/61_N"/>
</dbReference>
<evidence type="ECO:0000313" key="11">
    <source>
        <dbReference type="Proteomes" id="UP001152561"/>
    </source>
</evidence>
<evidence type="ECO:0000256" key="2">
    <source>
        <dbReference type="ARBA" id="ARBA00022448"/>
    </source>
</evidence>
<dbReference type="GO" id="GO:0005794">
    <property type="term" value="C:Golgi apparatus"/>
    <property type="evidence" value="ECO:0007669"/>
    <property type="project" value="UniProtKB-SubCell"/>
</dbReference>
<dbReference type="SUPFAM" id="SSF47661">
    <property type="entry name" value="t-snare proteins"/>
    <property type="match status" value="1"/>
</dbReference>
<evidence type="ECO:0000259" key="9">
    <source>
        <dbReference type="Pfam" id="PF09177"/>
    </source>
</evidence>
<dbReference type="GO" id="GO:0048193">
    <property type="term" value="P:Golgi vesicle transport"/>
    <property type="evidence" value="ECO:0007669"/>
    <property type="project" value="InterPro"/>
</dbReference>
<dbReference type="CDD" id="cd21445">
    <property type="entry name" value="SNARE_NTD_AtSYP61-like"/>
    <property type="match status" value="1"/>
</dbReference>
<keyword evidence="2" id="KW-0813">Transport</keyword>
<evidence type="ECO:0000256" key="4">
    <source>
        <dbReference type="ARBA" id="ARBA00022927"/>
    </source>
</evidence>
<evidence type="ECO:0000256" key="6">
    <source>
        <dbReference type="ARBA" id="ARBA00023034"/>
    </source>
</evidence>
<feature type="domain" description="Syntaxin 6/10/61 N-terminal" evidence="9">
    <location>
        <begin position="26"/>
        <end position="107"/>
    </location>
</feature>
<proteinExistence type="inferred from homology"/>
<dbReference type="AlphaFoldDB" id="A0A9Q1RE08"/>
<keyword evidence="4" id="KW-0653">Protein transport</keyword>
<dbReference type="GO" id="GO:0015031">
    <property type="term" value="P:protein transport"/>
    <property type="evidence" value="ECO:0007669"/>
    <property type="project" value="UniProtKB-KW"/>
</dbReference>
<evidence type="ECO:0000256" key="5">
    <source>
        <dbReference type="ARBA" id="ARBA00022989"/>
    </source>
</evidence>
<dbReference type="Pfam" id="PF09177">
    <property type="entry name" value="STX6_10_61_N"/>
    <property type="match status" value="1"/>
</dbReference>
<dbReference type="OrthoDB" id="546861at2759"/>
<evidence type="ECO:0000313" key="10">
    <source>
        <dbReference type="EMBL" id="KAJ8555454.1"/>
    </source>
</evidence>
<dbReference type="Proteomes" id="UP001152561">
    <property type="component" value="Unassembled WGS sequence"/>
</dbReference>
<dbReference type="FunFam" id="1.20.58.90:FF:000004">
    <property type="entry name" value="Syntaxin 10"/>
    <property type="match status" value="1"/>
</dbReference>
<accession>A0A9Q1RE08</accession>
<evidence type="ECO:0000256" key="8">
    <source>
        <dbReference type="ARBA" id="ARBA00037801"/>
    </source>
</evidence>
<comment type="subcellular location">
    <subcellularLocation>
        <location evidence="8">Golgi apparatus</location>
        <location evidence="8">trans-Golgi network membrane</location>
        <topology evidence="8">Single-pass type IV membrane protein</topology>
    </subcellularLocation>
</comment>
<keyword evidence="7" id="KW-0472">Membrane</keyword>
<evidence type="ECO:0000256" key="1">
    <source>
        <dbReference type="ARBA" id="ARBA00009063"/>
    </source>
</evidence>
<reference evidence="11" key="1">
    <citation type="journal article" date="2023" name="Proc. Natl. Acad. Sci. U.S.A.">
        <title>Genomic and structural basis for evolution of tropane alkaloid biosynthesis.</title>
        <authorList>
            <person name="Wanga Y.-J."/>
            <person name="Taina T."/>
            <person name="Yua J.-Y."/>
            <person name="Lia J."/>
            <person name="Xua B."/>
            <person name="Chenc J."/>
            <person name="D'Auriad J.C."/>
            <person name="Huanga J.-P."/>
            <person name="Huanga S.-X."/>
        </authorList>
    </citation>
    <scope>NUCLEOTIDE SEQUENCE [LARGE SCALE GENOMIC DNA]</scope>
    <source>
        <strain evidence="11">cv. KIB-2019</strain>
    </source>
</reference>